<feature type="transmembrane region" description="Helical" evidence="1">
    <location>
        <begin position="34"/>
        <end position="55"/>
    </location>
</feature>
<dbReference type="AlphaFoldDB" id="A0A098R0R6"/>
<accession>A0A098R0R6</accession>
<organism evidence="2 3">
    <name type="scientific">Spirochaeta lutea</name>
    <dbReference type="NCBI Taxonomy" id="1480694"/>
    <lineage>
        <taxon>Bacteria</taxon>
        <taxon>Pseudomonadati</taxon>
        <taxon>Spirochaetota</taxon>
        <taxon>Spirochaetia</taxon>
        <taxon>Spirochaetales</taxon>
        <taxon>Spirochaetaceae</taxon>
        <taxon>Spirochaeta</taxon>
    </lineage>
</organism>
<evidence type="ECO:0000313" key="3">
    <source>
        <dbReference type="Proteomes" id="UP000029692"/>
    </source>
</evidence>
<keyword evidence="1" id="KW-0472">Membrane</keyword>
<sequence>MTLFAFLAIPLWYAFLFIRYQFSLFPNRYVRGPIFFGALWFGLWLLLRIVFPGLFTPTLYNTAVYSQAGIVHTLVPMVVMLGWTLIRFRNDLKYRRSRGLFPFLAGMYASFFFLNSFLDLLVFPYPGVMSRDFFLPIYRMTMIFLVPLTVKKWFSWQPVHRMLLLVCTGAAMFIGPVPVLLEFLRLEGAGVISVFFLIGVALFGVEIPRILPNLVAPIQKFLRLGMGVLRHRWAVLVRR</sequence>
<keyword evidence="3" id="KW-1185">Reference proteome</keyword>
<dbReference type="EMBL" id="JNUP01000023">
    <property type="protein sequence ID" value="KGE73579.1"/>
    <property type="molecule type" value="Genomic_DNA"/>
</dbReference>
<feature type="transmembrane region" description="Helical" evidence="1">
    <location>
        <begin position="6"/>
        <end position="22"/>
    </location>
</feature>
<gene>
    <name evidence="2" type="ORF">DC28_02685</name>
</gene>
<feature type="transmembrane region" description="Helical" evidence="1">
    <location>
        <begin position="187"/>
        <end position="205"/>
    </location>
</feature>
<feature type="transmembrane region" description="Helical" evidence="1">
    <location>
        <begin position="100"/>
        <end position="121"/>
    </location>
</feature>
<comment type="caution">
    <text evidence="2">The sequence shown here is derived from an EMBL/GenBank/DDBJ whole genome shotgun (WGS) entry which is preliminary data.</text>
</comment>
<evidence type="ECO:0000256" key="1">
    <source>
        <dbReference type="SAM" id="Phobius"/>
    </source>
</evidence>
<protein>
    <submittedName>
        <fullName evidence="2">Uncharacterized protein</fullName>
    </submittedName>
</protein>
<feature type="transmembrane region" description="Helical" evidence="1">
    <location>
        <begin position="67"/>
        <end position="88"/>
    </location>
</feature>
<feature type="transmembrane region" description="Helical" evidence="1">
    <location>
        <begin position="162"/>
        <end position="181"/>
    </location>
</feature>
<dbReference type="Proteomes" id="UP000029692">
    <property type="component" value="Unassembled WGS sequence"/>
</dbReference>
<keyword evidence="1" id="KW-0812">Transmembrane</keyword>
<evidence type="ECO:0000313" key="2">
    <source>
        <dbReference type="EMBL" id="KGE73579.1"/>
    </source>
</evidence>
<keyword evidence="1" id="KW-1133">Transmembrane helix</keyword>
<feature type="transmembrane region" description="Helical" evidence="1">
    <location>
        <begin position="133"/>
        <end position="150"/>
    </location>
</feature>
<proteinExistence type="predicted"/>
<reference evidence="2 3" key="1">
    <citation type="submission" date="2014-05" db="EMBL/GenBank/DDBJ databases">
        <title>De novo Genome Sequence of Spirocheata sp.</title>
        <authorList>
            <person name="Shivani Y."/>
            <person name="Subhash Y."/>
            <person name="Tushar L."/>
            <person name="Sasikala C."/>
            <person name="Ramana C.V."/>
        </authorList>
    </citation>
    <scope>NUCLEOTIDE SEQUENCE [LARGE SCALE GENOMIC DNA]</scope>
    <source>
        <strain evidence="2 3">JC230</strain>
    </source>
</reference>
<name>A0A098R0R6_9SPIO</name>